<gene>
    <name evidence="4" type="ORF">CGLAU_07815</name>
</gene>
<feature type="compositionally biased region" description="Polar residues" evidence="1">
    <location>
        <begin position="42"/>
        <end position="68"/>
    </location>
</feature>
<feature type="chain" id="PRO_5038600923" description="Or membrane protein" evidence="3">
    <location>
        <begin position="28"/>
        <end position="127"/>
    </location>
</feature>
<dbReference type="EMBL" id="CP019688">
    <property type="protein sequence ID" value="AQQ15518.1"/>
    <property type="molecule type" value="Genomic_DNA"/>
</dbReference>
<evidence type="ECO:0000256" key="1">
    <source>
        <dbReference type="SAM" id="MobiDB-lite"/>
    </source>
</evidence>
<accession>A0A1Q2HXE7</accession>
<feature type="transmembrane region" description="Helical" evidence="2">
    <location>
        <begin position="98"/>
        <end position="123"/>
    </location>
</feature>
<organism evidence="4 5">
    <name type="scientific">Corynebacterium glaucum</name>
    <dbReference type="NCBI Taxonomy" id="187491"/>
    <lineage>
        <taxon>Bacteria</taxon>
        <taxon>Bacillati</taxon>
        <taxon>Actinomycetota</taxon>
        <taxon>Actinomycetes</taxon>
        <taxon>Mycobacteriales</taxon>
        <taxon>Corynebacteriaceae</taxon>
        <taxon>Corynebacterium</taxon>
    </lineage>
</organism>
<keyword evidence="3" id="KW-0732">Signal</keyword>
<dbReference type="RefSeq" id="WP_095660196.1">
    <property type="nucleotide sequence ID" value="NZ_CP019688.1"/>
</dbReference>
<keyword evidence="2" id="KW-0472">Membrane</keyword>
<evidence type="ECO:0000256" key="2">
    <source>
        <dbReference type="SAM" id="Phobius"/>
    </source>
</evidence>
<keyword evidence="5" id="KW-1185">Reference proteome</keyword>
<dbReference type="Proteomes" id="UP000217209">
    <property type="component" value="Chromosome"/>
</dbReference>
<evidence type="ECO:0000313" key="4">
    <source>
        <dbReference type="EMBL" id="AQQ15518.1"/>
    </source>
</evidence>
<sequence precursor="true">MRNLRKAAFAGATAVAVAFGSTSVALAQDAAASSNNTTNATVQGVEQPTNAEGSLSSRIGNSLESDQTAYGPALFGSSKGEAAGESETFEQQPVWAKILYGLSIFASVAAAFGLIVAPLYNFVVHGL</sequence>
<reference evidence="4 5" key="1">
    <citation type="submission" date="2016-12" db="EMBL/GenBank/DDBJ databases">
        <authorList>
            <person name="Song W.-J."/>
            <person name="Kurnit D.M."/>
        </authorList>
    </citation>
    <scope>NUCLEOTIDE SEQUENCE [LARGE SCALE GENOMIC DNA]</scope>
    <source>
        <strain evidence="4 5">DSM 30827</strain>
    </source>
</reference>
<evidence type="ECO:0000313" key="5">
    <source>
        <dbReference type="Proteomes" id="UP000217209"/>
    </source>
</evidence>
<dbReference type="KEGG" id="cgv:CGLAU_07815"/>
<evidence type="ECO:0008006" key="6">
    <source>
        <dbReference type="Google" id="ProtNLM"/>
    </source>
</evidence>
<evidence type="ECO:0000256" key="3">
    <source>
        <dbReference type="SAM" id="SignalP"/>
    </source>
</evidence>
<proteinExistence type="predicted"/>
<dbReference type="AlphaFoldDB" id="A0A1Q2HXE7"/>
<name>A0A1Q2HXE7_9CORY</name>
<feature type="signal peptide" evidence="3">
    <location>
        <begin position="1"/>
        <end position="27"/>
    </location>
</feature>
<dbReference type="OrthoDB" id="4427907at2"/>
<protein>
    <recommendedName>
        <fullName evidence="6">Or membrane protein</fullName>
    </recommendedName>
</protein>
<keyword evidence="2" id="KW-1133">Transmembrane helix</keyword>
<keyword evidence="2" id="KW-0812">Transmembrane</keyword>
<feature type="region of interest" description="Disordered" evidence="1">
    <location>
        <begin position="34"/>
        <end position="86"/>
    </location>
</feature>